<accession>A0A0A9AUA8</accession>
<proteinExistence type="predicted"/>
<name>A0A0A9AUA8_ARUDO</name>
<reference evidence="1" key="1">
    <citation type="submission" date="2014-09" db="EMBL/GenBank/DDBJ databases">
        <authorList>
            <person name="Magalhaes I.L.F."/>
            <person name="Oliveira U."/>
            <person name="Santos F.R."/>
            <person name="Vidigal T.H.D.A."/>
            <person name="Brescovit A.D."/>
            <person name="Santos A.J."/>
        </authorList>
    </citation>
    <scope>NUCLEOTIDE SEQUENCE</scope>
    <source>
        <tissue evidence="1">Shoot tissue taken approximately 20 cm above the soil surface</tissue>
    </source>
</reference>
<dbReference type="EMBL" id="GBRH01245395">
    <property type="protein sequence ID" value="JAD52500.1"/>
    <property type="molecule type" value="Transcribed_RNA"/>
</dbReference>
<dbReference type="AlphaFoldDB" id="A0A0A9AUA8"/>
<sequence length="32" mass="4121">MCCDKQMCWRNRCLDSQYSSYWELHSRNKWDF</sequence>
<organism evidence="1">
    <name type="scientific">Arundo donax</name>
    <name type="common">Giant reed</name>
    <name type="synonym">Donax arundinaceus</name>
    <dbReference type="NCBI Taxonomy" id="35708"/>
    <lineage>
        <taxon>Eukaryota</taxon>
        <taxon>Viridiplantae</taxon>
        <taxon>Streptophyta</taxon>
        <taxon>Embryophyta</taxon>
        <taxon>Tracheophyta</taxon>
        <taxon>Spermatophyta</taxon>
        <taxon>Magnoliopsida</taxon>
        <taxon>Liliopsida</taxon>
        <taxon>Poales</taxon>
        <taxon>Poaceae</taxon>
        <taxon>PACMAD clade</taxon>
        <taxon>Arundinoideae</taxon>
        <taxon>Arundineae</taxon>
        <taxon>Arundo</taxon>
    </lineage>
</organism>
<protein>
    <submittedName>
        <fullName evidence="1">Uncharacterized protein</fullName>
    </submittedName>
</protein>
<evidence type="ECO:0000313" key="1">
    <source>
        <dbReference type="EMBL" id="JAD52500.1"/>
    </source>
</evidence>
<reference evidence="1" key="2">
    <citation type="journal article" date="2015" name="Data Brief">
        <title>Shoot transcriptome of the giant reed, Arundo donax.</title>
        <authorList>
            <person name="Barrero R.A."/>
            <person name="Guerrero F.D."/>
            <person name="Moolhuijzen P."/>
            <person name="Goolsby J.A."/>
            <person name="Tidwell J."/>
            <person name="Bellgard S.E."/>
            <person name="Bellgard M.I."/>
        </authorList>
    </citation>
    <scope>NUCLEOTIDE SEQUENCE</scope>
    <source>
        <tissue evidence="1">Shoot tissue taken approximately 20 cm above the soil surface</tissue>
    </source>
</reference>